<evidence type="ECO:0000256" key="1">
    <source>
        <dbReference type="RuleBase" id="RU362092"/>
    </source>
</evidence>
<evidence type="ECO:0000259" key="3">
    <source>
        <dbReference type="Pfam" id="PF23546"/>
    </source>
</evidence>
<dbReference type="GO" id="GO:0005634">
    <property type="term" value="C:nucleus"/>
    <property type="evidence" value="ECO:0007669"/>
    <property type="project" value="TreeGrafter"/>
</dbReference>
<dbReference type="EMBL" id="RBNJ01012334">
    <property type="protein sequence ID" value="RUS25677.1"/>
    <property type="molecule type" value="Genomic_DNA"/>
</dbReference>
<reference evidence="4 5" key="1">
    <citation type="journal article" date="2018" name="New Phytol.">
        <title>Phylogenomics of Endogonaceae and evolution of mycorrhizas within Mucoromycota.</title>
        <authorList>
            <person name="Chang Y."/>
            <person name="Desiro A."/>
            <person name="Na H."/>
            <person name="Sandor L."/>
            <person name="Lipzen A."/>
            <person name="Clum A."/>
            <person name="Barry K."/>
            <person name="Grigoriev I.V."/>
            <person name="Martin F.M."/>
            <person name="Stajich J.E."/>
            <person name="Smith M.E."/>
            <person name="Bonito G."/>
            <person name="Spatafora J.W."/>
        </authorList>
    </citation>
    <scope>NUCLEOTIDE SEQUENCE [LARGE SCALE GENOMIC DNA]</scope>
    <source>
        <strain evidence="4 5">AD002</strain>
    </source>
</reference>
<organism evidence="4 5">
    <name type="scientific">Jimgerdemannia flammicorona</name>
    <dbReference type="NCBI Taxonomy" id="994334"/>
    <lineage>
        <taxon>Eukaryota</taxon>
        <taxon>Fungi</taxon>
        <taxon>Fungi incertae sedis</taxon>
        <taxon>Mucoromycota</taxon>
        <taxon>Mucoromycotina</taxon>
        <taxon>Endogonomycetes</taxon>
        <taxon>Endogonales</taxon>
        <taxon>Endogonaceae</taxon>
        <taxon>Jimgerdemannia</taxon>
    </lineage>
</organism>
<keyword evidence="1" id="KW-0413">Isomerase</keyword>
<dbReference type="GO" id="GO:0003917">
    <property type="term" value="F:DNA topoisomerase type I (single strand cut, ATP-independent) activity"/>
    <property type="evidence" value="ECO:0007669"/>
    <property type="project" value="UniProtKB-EC"/>
</dbReference>
<dbReference type="EC" id="5.6.2.1" evidence="1"/>
<comment type="similarity">
    <text evidence="1">Belongs to the type IA topoisomerase family.</text>
</comment>
<dbReference type="InterPro" id="IPR056452">
    <property type="entry name" value="Zn_ribbon_TOP3B"/>
</dbReference>
<comment type="function">
    <text evidence="1">Introduces a single-strand break via transesterification at a target site in duplex DNA. Releases the supercoiling and torsional tension of DNA introduced during the DNA replication and transcription by transiently cleaving and rejoining one strand of the DNA duplex. The scissile phosphodiester is attacked by the catalytic tyrosine of the enzyme, resulting in the formation of a DNA-(5'-phosphotyrosyl)-enzyme intermediate and the expulsion of a 3'-OH DNA strand.</text>
</comment>
<dbReference type="Proteomes" id="UP000274822">
    <property type="component" value="Unassembled WGS sequence"/>
</dbReference>
<keyword evidence="1" id="KW-0238">DNA-binding</keyword>
<dbReference type="InterPro" id="IPR000380">
    <property type="entry name" value="Topo_IA"/>
</dbReference>
<name>A0A433Q7C4_9FUNG</name>
<evidence type="ECO:0000256" key="2">
    <source>
        <dbReference type="SAM" id="MobiDB-lite"/>
    </source>
</evidence>
<accession>A0A433Q7C4</accession>
<feature type="region of interest" description="Disordered" evidence="2">
    <location>
        <begin position="328"/>
        <end position="359"/>
    </location>
</feature>
<feature type="domain" description="DNA topoisomerase 3-beta zinc ribbon" evidence="3">
    <location>
        <begin position="57"/>
        <end position="96"/>
    </location>
</feature>
<dbReference type="AlphaFoldDB" id="A0A433Q7C4"/>
<dbReference type="GO" id="GO:0006281">
    <property type="term" value="P:DNA repair"/>
    <property type="evidence" value="ECO:0007669"/>
    <property type="project" value="TreeGrafter"/>
</dbReference>
<dbReference type="GO" id="GO:0006265">
    <property type="term" value="P:DNA topological change"/>
    <property type="evidence" value="ECO:0007669"/>
    <property type="project" value="InterPro"/>
</dbReference>
<evidence type="ECO:0000313" key="4">
    <source>
        <dbReference type="EMBL" id="RUS25677.1"/>
    </source>
</evidence>
<proteinExistence type="inferred from homology"/>
<gene>
    <name evidence="4" type="ORF">BC938DRAFT_471801</name>
</gene>
<dbReference type="PANTHER" id="PTHR11390:SF20">
    <property type="entry name" value="DNA TOPOISOMERASE 3-BETA-1"/>
    <property type="match status" value="1"/>
</dbReference>
<dbReference type="Pfam" id="PF23546">
    <property type="entry name" value="Zn_ribbon_TOP3B"/>
    <property type="match status" value="1"/>
</dbReference>
<comment type="catalytic activity">
    <reaction evidence="1">
        <text>ATP-independent breakage of single-stranded DNA, followed by passage and rejoining.</text>
        <dbReference type="EC" id="5.6.2.1"/>
    </reaction>
</comment>
<sequence>MRSDVEQQLGYIASGKASHAEVLQFYLDVFKRKFEYFVRKIEEMDGLFEATFSPLAATGKPLSKCGKCKRYMKYISLKPPRLHCMTCGETYSLPQNGDIKLYRELTCLGWGCVLTANKLLQLNFPTCIAPFNYLNCISRFRPLLKPLDDFELVSFSTGSRGIGYPLCPYCYNHPPFENIKKGMGCNHCPHPACSHSMVKNSVCACPQFEDVAACQGRMILDATSAPRWKLGCNECNLVSSFVDTINLVTLGDICKCGSRIIKVDFRQNQNREPLEGCIVCDEEMAALLETRYIYFSYSGHKLPASIMDVILTEIFYVDFRFAPRSTRSRYGGRGRGGRGGRRSGRRGGRRGGRGERRGG</sequence>
<evidence type="ECO:0000313" key="5">
    <source>
        <dbReference type="Proteomes" id="UP000274822"/>
    </source>
</evidence>
<dbReference type="GO" id="GO:0003677">
    <property type="term" value="F:DNA binding"/>
    <property type="evidence" value="ECO:0007669"/>
    <property type="project" value="UniProtKB-KW"/>
</dbReference>
<protein>
    <recommendedName>
        <fullName evidence="1">DNA topoisomerase</fullName>
        <ecNumber evidence="1">5.6.2.1</ecNumber>
    </recommendedName>
</protein>
<keyword evidence="1" id="KW-0799">Topoisomerase</keyword>
<keyword evidence="5" id="KW-1185">Reference proteome</keyword>
<comment type="caution">
    <text evidence="4">The sequence shown here is derived from an EMBL/GenBank/DDBJ whole genome shotgun (WGS) entry which is preliminary data.</text>
</comment>
<feature type="compositionally biased region" description="Basic residues" evidence="2">
    <location>
        <begin position="328"/>
        <end position="351"/>
    </location>
</feature>
<dbReference type="GO" id="GO:0006310">
    <property type="term" value="P:DNA recombination"/>
    <property type="evidence" value="ECO:0007669"/>
    <property type="project" value="TreeGrafter"/>
</dbReference>
<dbReference type="PANTHER" id="PTHR11390">
    <property type="entry name" value="PROKARYOTIC DNA TOPOISOMERASE"/>
    <property type="match status" value="1"/>
</dbReference>